<keyword evidence="3" id="KW-1185">Reference proteome</keyword>
<sequence>MILDYNATKDGVDNMDEMFASCTCQHVTVSWLLTVFYNITDVSANNIYLLWIHCVMNASKMYRRRRYLEKLGKALVTPQILLRKRLPRPFTSAYFVQTVQSEEQRTSQSIVETKCIPDKILCAIFGGLHSFCYSWMNKLCQAIN</sequence>
<keyword evidence="1" id="KW-1133">Transmembrane helix</keyword>
<feature type="transmembrane region" description="Helical" evidence="1">
    <location>
        <begin position="35"/>
        <end position="56"/>
    </location>
</feature>
<proteinExistence type="predicted"/>
<dbReference type="EMBL" id="JYDJ01000383">
    <property type="protein sequence ID" value="KRX36154.1"/>
    <property type="molecule type" value="Genomic_DNA"/>
</dbReference>
<accession>A0A0V0TB02</accession>
<gene>
    <name evidence="2" type="ORF">T05_163</name>
</gene>
<evidence type="ECO:0008006" key="4">
    <source>
        <dbReference type="Google" id="ProtNLM"/>
    </source>
</evidence>
<dbReference type="OrthoDB" id="10030973at2759"/>
<evidence type="ECO:0000313" key="3">
    <source>
        <dbReference type="Proteomes" id="UP000055048"/>
    </source>
</evidence>
<protein>
    <recommendedName>
        <fullName evidence="4">PiggyBac transposable element-derived protein domain-containing protein</fullName>
    </recommendedName>
</protein>
<keyword evidence="1" id="KW-0812">Transmembrane</keyword>
<evidence type="ECO:0000256" key="1">
    <source>
        <dbReference type="SAM" id="Phobius"/>
    </source>
</evidence>
<organism evidence="2 3">
    <name type="scientific">Trichinella murrelli</name>
    <dbReference type="NCBI Taxonomy" id="144512"/>
    <lineage>
        <taxon>Eukaryota</taxon>
        <taxon>Metazoa</taxon>
        <taxon>Ecdysozoa</taxon>
        <taxon>Nematoda</taxon>
        <taxon>Enoplea</taxon>
        <taxon>Dorylaimia</taxon>
        <taxon>Trichinellida</taxon>
        <taxon>Trichinellidae</taxon>
        <taxon>Trichinella</taxon>
    </lineage>
</organism>
<comment type="caution">
    <text evidence="2">The sequence shown here is derived from an EMBL/GenBank/DDBJ whole genome shotgun (WGS) entry which is preliminary data.</text>
</comment>
<keyword evidence="1" id="KW-0472">Membrane</keyword>
<dbReference type="STRING" id="144512.A0A0V0TB02"/>
<dbReference type="Proteomes" id="UP000055048">
    <property type="component" value="Unassembled WGS sequence"/>
</dbReference>
<reference evidence="2 3" key="1">
    <citation type="submission" date="2015-01" db="EMBL/GenBank/DDBJ databases">
        <title>Evolution of Trichinella species and genotypes.</title>
        <authorList>
            <person name="Korhonen P.K."/>
            <person name="Edoardo P."/>
            <person name="Giuseppe L.R."/>
            <person name="Gasser R.B."/>
        </authorList>
    </citation>
    <scope>NUCLEOTIDE SEQUENCE [LARGE SCALE GENOMIC DNA]</scope>
    <source>
        <strain evidence="2">ISS417</strain>
    </source>
</reference>
<name>A0A0V0TB02_9BILA</name>
<evidence type="ECO:0000313" key="2">
    <source>
        <dbReference type="EMBL" id="KRX36154.1"/>
    </source>
</evidence>
<dbReference type="AlphaFoldDB" id="A0A0V0TB02"/>